<protein>
    <submittedName>
        <fullName evidence="8">BED-type domain-containing protein</fullName>
    </submittedName>
</protein>
<organism evidence="7 8">
    <name type="scientific">Globodera pallida</name>
    <name type="common">Potato cyst nematode worm</name>
    <name type="synonym">Heterodera pallida</name>
    <dbReference type="NCBI Taxonomy" id="36090"/>
    <lineage>
        <taxon>Eukaryota</taxon>
        <taxon>Metazoa</taxon>
        <taxon>Ecdysozoa</taxon>
        <taxon>Nematoda</taxon>
        <taxon>Chromadorea</taxon>
        <taxon>Rhabditida</taxon>
        <taxon>Tylenchina</taxon>
        <taxon>Tylenchomorpha</taxon>
        <taxon>Tylenchoidea</taxon>
        <taxon>Heteroderidae</taxon>
        <taxon>Heteroderinae</taxon>
        <taxon>Globodera</taxon>
    </lineage>
</organism>
<feature type="compositionally biased region" description="Basic and acidic residues" evidence="4">
    <location>
        <begin position="464"/>
        <end position="475"/>
    </location>
</feature>
<keyword evidence="3" id="KW-0862">Zinc</keyword>
<keyword evidence="1" id="KW-0479">Metal-binding</keyword>
<sequence length="1051" mass="118753">MPRRDDGNGNYGLQALEDRNQTPKPKQRSVMLRSPLWRIDLFKRISRDVAQCLLCNQKIATTNGGTTGLKNHLMKRHSDHSQLLERVKREAHLCHNNNGMAKNGLLNNSGQSTAPGIAEPASTDQSGSKRYLGTAHTEEELNKLCHEHNFQSPAYGIIGGLKHVNLFCSYSMQPWVCMCQAQWVADTGALYVIGDHNAHPSLPGTMKDEGNGKDGEDERACHQMEEDNDQVVQNGDGRDETFEQQKASIVVPFKQQQHQQQFVDFKGNRWDFIASAFYFGEMNSVASAHGFVRSGWNKRSKRWWFKCKLTDQHFQCPCRATWLPARNSLFQLGLHNHSLVEQRLLQRQKCQNLRPKVETVVPMGDKQNEPQLPAQFPNSFAEKGKHWLLFAGGIHSDEALSNLCSLNGLFQDGTSANGIRTYLGCTNTYRRCRFRALYIRRYGAVYRRLEAHNHSLRGKKSKRRTEETNRATEHHVDTEVDLKNNILSPSSSSSVAPQMDPRPPQYLEAHCGSLRWELSAVFPAFSSINVTKLALPLRYVQEKTFGRVYYRCPRNLHCKKTGVFIRSIRALYTRGEHVCVQLQASHPMGNATNSTSHSSNLDLTFYDICMDIGKPDAAQQMLCYGNGIKWEFVQRVTDDSQLNWYINNYNLKVGSRNKTGGGRIHLYCTMHSNIIKCPYKMMYAADRCGQRMGQFANVRAVTFTQSPMWLHDGTTRMDGHSLPTDPTGLARTLFNNTKLYATRAGTSLLKIWPYIENQVLEVDQPRCPEIVALAEHSAHQMAQINVTYLNTHAVVTGMVRARTISTELRTINKPARKRLRPASTAHGGTVALATSLALITAFSLVPLSNAATVPPHILEQNPETESVTALLIAVVITFVVAMKTQRSDGAESLSTAQIGSCSGESWLIATGTRRWTCRSGFLQIRLTERASRKCGIITEDDVFQMAHMPIGLRNATSAFARVMAHVLSGLEESVIVYVVDFRIYTKSPDFKEHLDALRQVFVRLKQYDLKVSPKRWRTHDLKKTLLKHGPSLRIRPRIRLEALHQQTRRDG</sequence>
<reference evidence="8" key="3">
    <citation type="submission" date="2016-06" db="UniProtKB">
        <authorList>
            <consortium name="WormBaseParasite"/>
        </authorList>
    </citation>
    <scope>IDENTIFICATION</scope>
</reference>
<dbReference type="InterPro" id="IPR051320">
    <property type="entry name" value="Viral_Replic_Matur_Polypro"/>
</dbReference>
<evidence type="ECO:0000256" key="4">
    <source>
        <dbReference type="SAM" id="MobiDB-lite"/>
    </source>
</evidence>
<dbReference type="Gene3D" id="3.30.70.270">
    <property type="match status" value="1"/>
</dbReference>
<evidence type="ECO:0000313" key="8">
    <source>
        <dbReference type="WBParaSite" id="GPLIN_001194500"/>
    </source>
</evidence>
<evidence type="ECO:0000256" key="1">
    <source>
        <dbReference type="ARBA" id="ARBA00022723"/>
    </source>
</evidence>
<dbReference type="Pfam" id="PF00078">
    <property type="entry name" value="RVT_1"/>
    <property type="match status" value="1"/>
</dbReference>
<evidence type="ECO:0000259" key="5">
    <source>
        <dbReference type="Pfam" id="PF00078"/>
    </source>
</evidence>
<proteinExistence type="predicted"/>
<reference evidence="7" key="1">
    <citation type="submission" date="2013-12" db="EMBL/GenBank/DDBJ databases">
        <authorList>
            <person name="Aslett M."/>
        </authorList>
    </citation>
    <scope>NUCLEOTIDE SEQUENCE [LARGE SCALE GENOMIC DNA]</scope>
    <source>
        <strain evidence="7">Lindley</strain>
    </source>
</reference>
<evidence type="ECO:0000256" key="3">
    <source>
        <dbReference type="ARBA" id="ARBA00022833"/>
    </source>
</evidence>
<keyword evidence="7" id="KW-1185">Reference proteome</keyword>
<dbReference type="PANTHER" id="PTHR33064:SF37">
    <property type="entry name" value="RIBONUCLEASE H"/>
    <property type="match status" value="1"/>
</dbReference>
<keyword evidence="2" id="KW-0863">Zinc-finger</keyword>
<dbReference type="InterPro" id="IPR003656">
    <property type="entry name" value="Znf_BED"/>
</dbReference>
<dbReference type="Gene3D" id="3.10.10.10">
    <property type="entry name" value="HIV Type 1 Reverse Transcriptase, subunit A, domain 1"/>
    <property type="match status" value="1"/>
</dbReference>
<dbReference type="WBParaSite" id="GPLIN_001194500">
    <property type="protein sequence ID" value="GPLIN_001194500"/>
    <property type="gene ID" value="GPLIN_001194500"/>
</dbReference>
<dbReference type="InterPro" id="IPR000477">
    <property type="entry name" value="RT_dom"/>
</dbReference>
<dbReference type="Proteomes" id="UP000050741">
    <property type="component" value="Unassembled WGS sequence"/>
</dbReference>
<feature type="region of interest" description="Disordered" evidence="4">
    <location>
        <begin position="1"/>
        <end position="29"/>
    </location>
</feature>
<feature type="region of interest" description="Disordered" evidence="4">
    <location>
        <begin position="455"/>
        <end position="475"/>
    </location>
</feature>
<evidence type="ECO:0000313" key="7">
    <source>
        <dbReference type="Proteomes" id="UP000050741"/>
    </source>
</evidence>
<dbReference type="AlphaFoldDB" id="A0A183CGE0"/>
<feature type="region of interest" description="Disordered" evidence="4">
    <location>
        <begin position="107"/>
        <end position="129"/>
    </location>
</feature>
<accession>A0A183CGE0</accession>
<name>A0A183CGE0_GLOPA</name>
<feature type="domain" description="Reverse transcriptase" evidence="5">
    <location>
        <begin position="918"/>
        <end position="1015"/>
    </location>
</feature>
<dbReference type="InterPro" id="IPR043502">
    <property type="entry name" value="DNA/RNA_pol_sf"/>
</dbReference>
<dbReference type="GO" id="GO:0003677">
    <property type="term" value="F:DNA binding"/>
    <property type="evidence" value="ECO:0007669"/>
    <property type="project" value="InterPro"/>
</dbReference>
<dbReference type="InterPro" id="IPR043128">
    <property type="entry name" value="Rev_trsase/Diguanyl_cyclase"/>
</dbReference>
<reference evidence="7" key="2">
    <citation type="submission" date="2014-05" db="EMBL/GenBank/DDBJ databases">
        <title>The genome and life-stage specific transcriptomes of Globodera pallida elucidate key aspects of plant parasitism by a cyst nematode.</title>
        <authorList>
            <person name="Cotton J.A."/>
            <person name="Lilley C.J."/>
            <person name="Jones L.M."/>
            <person name="Kikuchi T."/>
            <person name="Reid A.J."/>
            <person name="Thorpe P."/>
            <person name="Tsai I.J."/>
            <person name="Beasley H."/>
            <person name="Blok V."/>
            <person name="Cock P.J.A."/>
            <person name="Van den Akker S.E."/>
            <person name="Holroyd N."/>
            <person name="Hunt M."/>
            <person name="Mantelin S."/>
            <person name="Naghra H."/>
            <person name="Pain A."/>
            <person name="Palomares-Rius J.E."/>
            <person name="Zarowiecki M."/>
            <person name="Berriman M."/>
            <person name="Jones J.T."/>
            <person name="Urwin P.E."/>
        </authorList>
    </citation>
    <scope>NUCLEOTIDE SEQUENCE [LARGE SCALE GENOMIC DNA]</scope>
    <source>
        <strain evidence="7">Lindley</strain>
    </source>
</reference>
<dbReference type="SUPFAM" id="SSF56672">
    <property type="entry name" value="DNA/RNA polymerases"/>
    <property type="match status" value="1"/>
</dbReference>
<evidence type="ECO:0000256" key="2">
    <source>
        <dbReference type="ARBA" id="ARBA00022771"/>
    </source>
</evidence>
<feature type="domain" description="BED-type" evidence="6">
    <location>
        <begin position="41"/>
        <end position="78"/>
    </location>
</feature>
<dbReference type="GO" id="GO:0008270">
    <property type="term" value="F:zinc ion binding"/>
    <property type="evidence" value="ECO:0007669"/>
    <property type="project" value="UniProtKB-KW"/>
</dbReference>
<dbReference type="SMART" id="SM00614">
    <property type="entry name" value="ZnF_BED"/>
    <property type="match status" value="1"/>
</dbReference>
<dbReference type="PANTHER" id="PTHR33064">
    <property type="entry name" value="POL PROTEIN"/>
    <property type="match status" value="1"/>
</dbReference>
<dbReference type="Pfam" id="PF02892">
    <property type="entry name" value="zf-BED"/>
    <property type="match status" value="1"/>
</dbReference>
<evidence type="ECO:0000259" key="6">
    <source>
        <dbReference type="Pfam" id="PF02892"/>
    </source>
</evidence>